<dbReference type="Pfam" id="PF13419">
    <property type="entry name" value="HAD_2"/>
    <property type="match status" value="1"/>
</dbReference>
<dbReference type="SUPFAM" id="SSF56784">
    <property type="entry name" value="HAD-like"/>
    <property type="match status" value="1"/>
</dbReference>
<gene>
    <name evidence="1" type="ORF">Lery_0003</name>
</gene>
<dbReference type="SFLD" id="SFLDG01129">
    <property type="entry name" value="C1.5:_HAD__Beta-PGM__Phosphata"/>
    <property type="match status" value="1"/>
</dbReference>
<protein>
    <submittedName>
        <fullName evidence="1">Hydrolase</fullName>
    </submittedName>
</protein>
<evidence type="ECO:0000313" key="1">
    <source>
        <dbReference type="EMBL" id="KTC99893.1"/>
    </source>
</evidence>
<dbReference type="STRING" id="448.Lery_0003"/>
<keyword evidence="2" id="KW-1185">Reference proteome</keyword>
<dbReference type="InterPro" id="IPR023198">
    <property type="entry name" value="PGP-like_dom2"/>
</dbReference>
<comment type="caution">
    <text evidence="1">The sequence shown here is derived from an EMBL/GenBank/DDBJ whole genome shotgun (WGS) entry which is preliminary data.</text>
</comment>
<dbReference type="GO" id="GO:0008967">
    <property type="term" value="F:phosphoglycolate phosphatase activity"/>
    <property type="evidence" value="ECO:0007669"/>
    <property type="project" value="TreeGrafter"/>
</dbReference>
<organism evidence="1 2">
    <name type="scientific">Legionella erythra</name>
    <dbReference type="NCBI Taxonomy" id="448"/>
    <lineage>
        <taxon>Bacteria</taxon>
        <taxon>Pseudomonadati</taxon>
        <taxon>Pseudomonadota</taxon>
        <taxon>Gammaproteobacteria</taxon>
        <taxon>Legionellales</taxon>
        <taxon>Legionellaceae</taxon>
        <taxon>Legionella</taxon>
    </lineage>
</organism>
<accession>A0A0W0TWX0</accession>
<dbReference type="PANTHER" id="PTHR43434">
    <property type="entry name" value="PHOSPHOGLYCOLATE PHOSPHATASE"/>
    <property type="match status" value="1"/>
</dbReference>
<dbReference type="Proteomes" id="UP000054773">
    <property type="component" value="Unassembled WGS sequence"/>
</dbReference>
<sequence length="225" mass="24902">MSKRYRLVVFDWEGTLGDTLGQILNNVAVEARRLNFGELDEQLARQSVELGLVKAMKIVFPHLTLQQHQQLLQAVQQSLVSRHADVYLIPGAKLVVERLTAAGVEVAIATNKGQQSLQRALQLSGLDALIKVTRSAGQVPPKPCPQMLEEILDEFSLSPNEALMVGDSVTDIDMAKSIGMDAVGVDFYHQQREALEAAGALRVFDDFQLFAEFIHLPPFPRKSEL</sequence>
<dbReference type="OrthoDB" id="9782449at2"/>
<dbReference type="PATRIC" id="fig|448.7.peg.3"/>
<dbReference type="InterPro" id="IPR041492">
    <property type="entry name" value="HAD_2"/>
</dbReference>
<dbReference type="InterPro" id="IPR006549">
    <property type="entry name" value="HAD-SF_hydro_IIIA"/>
</dbReference>
<dbReference type="AlphaFoldDB" id="A0A0W0TWX0"/>
<dbReference type="NCBIfam" id="TIGR01662">
    <property type="entry name" value="HAD-SF-IIIA"/>
    <property type="match status" value="1"/>
</dbReference>
<reference evidence="1 2" key="1">
    <citation type="submission" date="2015-11" db="EMBL/GenBank/DDBJ databases">
        <title>Genomic analysis of 38 Legionella species identifies large and diverse effector repertoires.</title>
        <authorList>
            <person name="Burstein D."/>
            <person name="Amaro F."/>
            <person name="Zusman T."/>
            <person name="Lifshitz Z."/>
            <person name="Cohen O."/>
            <person name="Gilbert J.A."/>
            <person name="Pupko T."/>
            <person name="Shuman H.A."/>
            <person name="Segal G."/>
        </authorList>
    </citation>
    <scope>NUCLEOTIDE SEQUENCE [LARGE SCALE GENOMIC DNA]</scope>
    <source>
        <strain evidence="1 2">SE-32A-C8</strain>
    </source>
</reference>
<dbReference type="EMBL" id="LNYA01000001">
    <property type="protein sequence ID" value="KTC99893.1"/>
    <property type="molecule type" value="Genomic_DNA"/>
</dbReference>
<dbReference type="Gene3D" id="3.40.50.1000">
    <property type="entry name" value="HAD superfamily/HAD-like"/>
    <property type="match status" value="1"/>
</dbReference>
<dbReference type="PRINTS" id="PR00413">
    <property type="entry name" value="HADHALOGNASE"/>
</dbReference>
<evidence type="ECO:0000313" key="2">
    <source>
        <dbReference type="Proteomes" id="UP000054773"/>
    </source>
</evidence>
<name>A0A0W0TWX0_LEGER</name>
<dbReference type="NCBIfam" id="TIGR01549">
    <property type="entry name" value="HAD-SF-IA-v1"/>
    <property type="match status" value="1"/>
</dbReference>
<dbReference type="SFLD" id="SFLDS00003">
    <property type="entry name" value="Haloacid_Dehalogenase"/>
    <property type="match status" value="1"/>
</dbReference>
<dbReference type="RefSeq" id="WP_058525196.1">
    <property type="nucleotide sequence ID" value="NZ_CAAAHY010000004.1"/>
</dbReference>
<keyword evidence="1" id="KW-0378">Hydrolase</keyword>
<dbReference type="InterPro" id="IPR036412">
    <property type="entry name" value="HAD-like_sf"/>
</dbReference>
<dbReference type="InterPro" id="IPR006439">
    <property type="entry name" value="HAD-SF_hydro_IA"/>
</dbReference>
<dbReference type="GO" id="GO:0006281">
    <property type="term" value="P:DNA repair"/>
    <property type="evidence" value="ECO:0007669"/>
    <property type="project" value="TreeGrafter"/>
</dbReference>
<dbReference type="PANTHER" id="PTHR43434:SF24">
    <property type="entry name" value="HYDROLASE-RELATED"/>
    <property type="match status" value="1"/>
</dbReference>
<dbReference type="InterPro" id="IPR050155">
    <property type="entry name" value="HAD-like_hydrolase_sf"/>
</dbReference>
<dbReference type="InterPro" id="IPR023214">
    <property type="entry name" value="HAD_sf"/>
</dbReference>
<dbReference type="Gene3D" id="1.10.150.240">
    <property type="entry name" value="Putative phosphatase, domain 2"/>
    <property type="match status" value="1"/>
</dbReference>
<dbReference type="GO" id="GO:0005829">
    <property type="term" value="C:cytosol"/>
    <property type="evidence" value="ECO:0007669"/>
    <property type="project" value="TreeGrafter"/>
</dbReference>
<proteinExistence type="predicted"/>